<feature type="compositionally biased region" description="Low complexity" evidence="8">
    <location>
        <begin position="22"/>
        <end position="49"/>
    </location>
</feature>
<feature type="domain" description="CobW/HypB/UreG nucleotide-binding" evidence="9">
    <location>
        <begin position="58"/>
        <end position="270"/>
    </location>
</feature>
<gene>
    <name evidence="11" type="ORF">HJC23_013951</name>
</gene>
<keyword evidence="2" id="KW-0378">Hydrolase</keyword>
<organism evidence="11 12">
    <name type="scientific">Cyclotella cryptica</name>
    <dbReference type="NCBI Taxonomy" id="29204"/>
    <lineage>
        <taxon>Eukaryota</taxon>
        <taxon>Sar</taxon>
        <taxon>Stramenopiles</taxon>
        <taxon>Ochrophyta</taxon>
        <taxon>Bacillariophyta</taxon>
        <taxon>Coscinodiscophyceae</taxon>
        <taxon>Thalassiosirophycidae</taxon>
        <taxon>Stephanodiscales</taxon>
        <taxon>Stephanodiscaceae</taxon>
        <taxon>Cyclotella</taxon>
    </lineage>
</organism>
<dbReference type="PANTHER" id="PTHR13748:SF31">
    <property type="entry name" value="ZINC-REGULATED GTPASE METALLOPROTEIN ACTIVATOR 1A-RELATED"/>
    <property type="match status" value="1"/>
</dbReference>
<evidence type="ECO:0000256" key="7">
    <source>
        <dbReference type="ARBA" id="ARBA00049117"/>
    </source>
</evidence>
<evidence type="ECO:0000256" key="1">
    <source>
        <dbReference type="ARBA" id="ARBA00022741"/>
    </source>
</evidence>
<dbReference type="InterPro" id="IPR036627">
    <property type="entry name" value="CobW-likC_sf"/>
</dbReference>
<evidence type="ECO:0000256" key="3">
    <source>
        <dbReference type="ARBA" id="ARBA00022833"/>
    </source>
</evidence>
<keyword evidence="1" id="KW-0547">Nucleotide-binding</keyword>
<keyword evidence="5" id="KW-0143">Chaperone</keyword>
<comment type="caution">
    <text evidence="11">The sequence shown here is derived from an EMBL/GenBank/DDBJ whole genome shotgun (WGS) entry which is preliminary data.</text>
</comment>
<evidence type="ECO:0000256" key="5">
    <source>
        <dbReference type="ARBA" id="ARBA00023186"/>
    </source>
</evidence>
<evidence type="ECO:0000259" key="9">
    <source>
        <dbReference type="Pfam" id="PF02492"/>
    </source>
</evidence>
<dbReference type="Pfam" id="PF02492">
    <property type="entry name" value="cobW"/>
    <property type="match status" value="1"/>
</dbReference>
<accession>A0ABD3Q2I4</accession>
<reference evidence="11 12" key="1">
    <citation type="journal article" date="2020" name="G3 (Bethesda)">
        <title>Improved Reference Genome for Cyclotella cryptica CCMP332, a Model for Cell Wall Morphogenesis, Salinity Adaptation, and Lipid Production in Diatoms (Bacillariophyta).</title>
        <authorList>
            <person name="Roberts W.R."/>
            <person name="Downey K.M."/>
            <person name="Ruck E.C."/>
            <person name="Traller J.C."/>
            <person name="Alverson A.J."/>
        </authorList>
    </citation>
    <scope>NUCLEOTIDE SEQUENCE [LARGE SCALE GENOMIC DNA]</scope>
    <source>
        <strain evidence="11 12">CCMP332</strain>
    </source>
</reference>
<evidence type="ECO:0000256" key="2">
    <source>
        <dbReference type="ARBA" id="ARBA00022801"/>
    </source>
</evidence>
<dbReference type="Gene3D" id="3.40.50.300">
    <property type="entry name" value="P-loop containing nucleotide triphosphate hydrolases"/>
    <property type="match status" value="1"/>
</dbReference>
<evidence type="ECO:0000313" key="12">
    <source>
        <dbReference type="Proteomes" id="UP001516023"/>
    </source>
</evidence>
<proteinExistence type="inferred from homology"/>
<feature type="compositionally biased region" description="Acidic residues" evidence="8">
    <location>
        <begin position="12"/>
        <end position="21"/>
    </location>
</feature>
<dbReference type="InterPro" id="IPR051316">
    <property type="entry name" value="Zinc-reg_GTPase_activator"/>
</dbReference>
<keyword evidence="12" id="KW-1185">Reference proteome</keyword>
<dbReference type="InterPro" id="IPR027417">
    <property type="entry name" value="P-loop_NTPase"/>
</dbReference>
<comment type="similarity">
    <text evidence="6">Belongs to the SIMIBI class G3E GTPase family. ZNG1 subfamily.</text>
</comment>
<dbReference type="Gene3D" id="3.30.1220.10">
    <property type="entry name" value="CobW-like, C-terminal domain"/>
    <property type="match status" value="1"/>
</dbReference>
<dbReference type="CDD" id="cd03112">
    <property type="entry name" value="CobW-like"/>
    <property type="match status" value="1"/>
</dbReference>
<evidence type="ECO:0000256" key="4">
    <source>
        <dbReference type="ARBA" id="ARBA00023134"/>
    </source>
</evidence>
<dbReference type="Pfam" id="PF07683">
    <property type="entry name" value="CobW_C"/>
    <property type="match status" value="1"/>
</dbReference>
<evidence type="ECO:0000256" key="8">
    <source>
        <dbReference type="SAM" id="MobiDB-lite"/>
    </source>
</evidence>
<dbReference type="SUPFAM" id="SSF90002">
    <property type="entry name" value="Hypothetical protein YjiA, C-terminal domain"/>
    <property type="match status" value="1"/>
</dbReference>
<keyword evidence="4" id="KW-0342">GTP-binding</keyword>
<protein>
    <recommendedName>
        <fullName evidence="13">CobW C-terminal domain-containing protein</fullName>
    </recommendedName>
</protein>
<dbReference type="Proteomes" id="UP001516023">
    <property type="component" value="Unassembled WGS sequence"/>
</dbReference>
<dbReference type="InterPro" id="IPR011629">
    <property type="entry name" value="CobW-like_C"/>
</dbReference>
<dbReference type="AlphaFoldDB" id="A0ABD3Q2I4"/>
<evidence type="ECO:0000313" key="11">
    <source>
        <dbReference type="EMBL" id="KAL3794478.1"/>
    </source>
</evidence>
<dbReference type="PANTHER" id="PTHR13748">
    <property type="entry name" value="COBW-RELATED"/>
    <property type="match status" value="1"/>
</dbReference>
<evidence type="ECO:0008006" key="13">
    <source>
        <dbReference type="Google" id="ProtNLM"/>
    </source>
</evidence>
<feature type="region of interest" description="Disordered" evidence="8">
    <location>
        <begin position="1"/>
        <end position="53"/>
    </location>
</feature>
<dbReference type="InterPro" id="IPR003495">
    <property type="entry name" value="CobW/HypB/UreG_nucleotide-bd"/>
</dbReference>
<dbReference type="SUPFAM" id="SSF52540">
    <property type="entry name" value="P-loop containing nucleoside triphosphate hydrolases"/>
    <property type="match status" value="1"/>
</dbReference>
<dbReference type="EMBL" id="JABMIG020000080">
    <property type="protein sequence ID" value="KAL3794478.1"/>
    <property type="molecule type" value="Genomic_DNA"/>
</dbReference>
<keyword evidence="3" id="KW-0862">Zinc</keyword>
<feature type="domain" description="CobW C-terminal" evidence="10">
    <location>
        <begin position="476"/>
        <end position="528"/>
    </location>
</feature>
<evidence type="ECO:0000259" key="10">
    <source>
        <dbReference type="Pfam" id="PF07683"/>
    </source>
</evidence>
<name>A0ABD3Q2I4_9STRA</name>
<evidence type="ECO:0000256" key="6">
    <source>
        <dbReference type="ARBA" id="ARBA00034320"/>
    </source>
</evidence>
<sequence>MSHLDPPTNNSNDEDDDDDEIPILFDLDSNTNHNNNTTPQPINTSPSQQHSSTLPAVPVTILTGFLGSGKTTLLRNILTSKQHHKRIAVIENEFGGGEISSDLMKQAGMAGRDDDDDGRNKFLSVETMIATDGTDGSNLMDLIELSNGCVCCTVKDSLVATLEKLLSKRSDLDYIIIEASGMADPGPVASIFWLDEALESRLRLDGIVALVDAKNILFQLEFTSSVQGVEGERDGTGFHGDEAARQIAFADRIIVNKIDLLESSTQLEQSDTGTGTTIQHVLDAITCINPTAPILTTTYSTMENLNWVLDTECFNPERVQEVEATYDQLVHGQCKHIQCGGCTSQQYCGLCNNTDNRSHFPSHHHTSAISTIALFNIGSVDLHRLNSWLASILWPNQDEMESVLRARLERQQQLEENTEVHVRKEVTSNAQGSGTQQYIYRIKGILSVVHSSISEASTWEEKEADYIICPETRLDRRRYIVQAVNDLWDVTPASDQLCWKDGDTRCCKVVVIGKWLDEETLAREFEECFCTA</sequence>
<comment type="catalytic activity">
    <reaction evidence="7">
        <text>GTP + H2O = GDP + phosphate + H(+)</text>
        <dbReference type="Rhea" id="RHEA:19669"/>
        <dbReference type="ChEBI" id="CHEBI:15377"/>
        <dbReference type="ChEBI" id="CHEBI:15378"/>
        <dbReference type="ChEBI" id="CHEBI:37565"/>
        <dbReference type="ChEBI" id="CHEBI:43474"/>
        <dbReference type="ChEBI" id="CHEBI:58189"/>
    </reaction>
    <physiologicalReaction direction="left-to-right" evidence="7">
        <dbReference type="Rhea" id="RHEA:19670"/>
    </physiologicalReaction>
</comment>
<dbReference type="GO" id="GO:0005525">
    <property type="term" value="F:GTP binding"/>
    <property type="evidence" value="ECO:0007669"/>
    <property type="project" value="UniProtKB-KW"/>
</dbReference>
<dbReference type="GO" id="GO:0016787">
    <property type="term" value="F:hydrolase activity"/>
    <property type="evidence" value="ECO:0007669"/>
    <property type="project" value="UniProtKB-KW"/>
</dbReference>